<proteinExistence type="predicted"/>
<organism evidence="1 2">
    <name type="scientific">Nocardia panacis</name>
    <dbReference type="NCBI Taxonomy" id="2340916"/>
    <lineage>
        <taxon>Bacteria</taxon>
        <taxon>Bacillati</taxon>
        <taxon>Actinomycetota</taxon>
        <taxon>Actinomycetes</taxon>
        <taxon>Mycobacteriales</taxon>
        <taxon>Nocardiaceae</taxon>
        <taxon>Nocardia</taxon>
    </lineage>
</organism>
<keyword evidence="2" id="KW-1185">Reference proteome</keyword>
<sequence length="367" mass="38018">MRLGTLRDVEHGLPPELRLDEEAGEGFAYFFNGATAVACPPDLHWLVVCAAAEAHHNGGDIVVWGTSTEVGSTMLQDGGDFFDDAFDVQLSPDSGVAAAWKEGVLYAWRVPEGKPLWQAEIGTTRDPFEYDDDDDSDVEPEDELARIGFSGDGRRIAASSVVDGVHVIDAATGAVVFASGAGSFGPVALDHHGERLAHAASSGEIIVREVNSGAIVLRYDTGLAVVNALTYAPDGAGLLVAGGRRPGESVGATATVEAAPTAIVLDIGGDAVIGARQIQPVGLPASISAASVVAAGCTRVIWADHGPMIFAASDHGAALFDGDGRILWTGPSLTIGNFTADGRTLVLINQSVDLDATIDAILIDDLR</sequence>
<dbReference type="AlphaFoldDB" id="A0A3A4JTJ5"/>
<dbReference type="OrthoDB" id="3902397at2"/>
<reference evidence="1 2" key="1">
    <citation type="submission" date="2018-09" db="EMBL/GenBank/DDBJ databases">
        <title>YIM PH21274 draft genome.</title>
        <authorList>
            <person name="Miao C."/>
        </authorList>
    </citation>
    <scope>NUCLEOTIDE SEQUENCE [LARGE SCALE GENOMIC DNA]</scope>
    <source>
        <strain evidence="1 2">YIM PH 21724</strain>
    </source>
</reference>
<name>A0A3A4JTJ5_9NOCA</name>
<gene>
    <name evidence="1" type="ORF">D5S18_18935</name>
</gene>
<comment type="caution">
    <text evidence="1">The sequence shown here is derived from an EMBL/GenBank/DDBJ whole genome shotgun (WGS) entry which is preliminary data.</text>
</comment>
<evidence type="ECO:0000313" key="2">
    <source>
        <dbReference type="Proteomes" id="UP000266677"/>
    </source>
</evidence>
<accession>A0A3A4JTJ5</accession>
<dbReference type="EMBL" id="QZFU01000023">
    <property type="protein sequence ID" value="RJO73326.1"/>
    <property type="molecule type" value="Genomic_DNA"/>
</dbReference>
<protein>
    <submittedName>
        <fullName evidence="1">WD40 repeat domain-containing protein</fullName>
    </submittedName>
</protein>
<dbReference type="SUPFAM" id="SSF82171">
    <property type="entry name" value="DPP6 N-terminal domain-like"/>
    <property type="match status" value="1"/>
</dbReference>
<dbReference type="RefSeq" id="WP_120042402.1">
    <property type="nucleotide sequence ID" value="NZ_QZFU01000023.1"/>
</dbReference>
<dbReference type="Gene3D" id="2.130.10.10">
    <property type="entry name" value="YVTN repeat-like/Quinoprotein amine dehydrogenase"/>
    <property type="match status" value="1"/>
</dbReference>
<evidence type="ECO:0000313" key="1">
    <source>
        <dbReference type="EMBL" id="RJO73326.1"/>
    </source>
</evidence>
<dbReference type="Proteomes" id="UP000266677">
    <property type="component" value="Unassembled WGS sequence"/>
</dbReference>
<dbReference type="InterPro" id="IPR015943">
    <property type="entry name" value="WD40/YVTN_repeat-like_dom_sf"/>
</dbReference>